<dbReference type="RefSeq" id="WP_012645964.1">
    <property type="nucleotide sequence ID" value="NC_011979.1"/>
</dbReference>
<dbReference type="HOGENOM" id="CLU_2382028_0_0_7"/>
<evidence type="ECO:0000313" key="4">
    <source>
        <dbReference type="Proteomes" id="UP000007721"/>
    </source>
</evidence>
<keyword evidence="2" id="KW-0812">Transmembrane</keyword>
<evidence type="ECO:0000313" key="3">
    <source>
        <dbReference type="EMBL" id="ACM19235.1"/>
    </source>
</evidence>
<dbReference type="KEGG" id="geo:Geob_0873"/>
<keyword evidence="4" id="KW-1185">Reference proteome</keyword>
<dbReference type="OrthoDB" id="5396994at2"/>
<feature type="transmembrane region" description="Helical" evidence="2">
    <location>
        <begin position="20"/>
        <end position="41"/>
    </location>
</feature>
<organism evidence="3 4">
    <name type="scientific">Geotalea daltonii (strain DSM 22248 / JCM 15807 / FRC-32)</name>
    <name type="common">Geobacter daltonii</name>
    <dbReference type="NCBI Taxonomy" id="316067"/>
    <lineage>
        <taxon>Bacteria</taxon>
        <taxon>Pseudomonadati</taxon>
        <taxon>Thermodesulfobacteriota</taxon>
        <taxon>Desulfuromonadia</taxon>
        <taxon>Geobacterales</taxon>
        <taxon>Geobacteraceae</taxon>
        <taxon>Geotalea</taxon>
    </lineage>
</organism>
<keyword evidence="2" id="KW-1133">Transmembrane helix</keyword>
<keyword evidence="2" id="KW-0472">Membrane</keyword>
<dbReference type="AlphaFoldDB" id="B9M1T9"/>
<dbReference type="STRING" id="316067.Geob_0873"/>
<dbReference type="Proteomes" id="UP000007721">
    <property type="component" value="Chromosome"/>
</dbReference>
<feature type="region of interest" description="Disordered" evidence="1">
    <location>
        <begin position="47"/>
        <end position="103"/>
    </location>
</feature>
<sequence length="103" mass="11997">MAEKKKYDEQRELPSPWEWVIITLLSLVIIAYGLLAYRFVLEGPRHWDFGQLPDTPAESIYSTEEPPPRDGKLPRQLPKLPEAQPENPPKPPNQQLRERSPNR</sequence>
<accession>B9M1T9</accession>
<dbReference type="EMBL" id="CP001390">
    <property type="protein sequence ID" value="ACM19235.1"/>
    <property type="molecule type" value="Genomic_DNA"/>
</dbReference>
<name>B9M1T9_GEODF</name>
<proteinExistence type="predicted"/>
<reference evidence="3 4" key="1">
    <citation type="submission" date="2009-01" db="EMBL/GenBank/DDBJ databases">
        <title>Complete sequence of Geobacter sp. FRC-32.</title>
        <authorList>
            <consortium name="US DOE Joint Genome Institute"/>
            <person name="Lucas S."/>
            <person name="Copeland A."/>
            <person name="Lapidus A."/>
            <person name="Glavina del Rio T."/>
            <person name="Dalin E."/>
            <person name="Tice H."/>
            <person name="Bruce D."/>
            <person name="Goodwin L."/>
            <person name="Pitluck S."/>
            <person name="Saunders E."/>
            <person name="Brettin T."/>
            <person name="Detter J.C."/>
            <person name="Han C."/>
            <person name="Larimer F."/>
            <person name="Land M."/>
            <person name="Hauser L."/>
            <person name="Kyrpides N."/>
            <person name="Ovchinnikova G."/>
            <person name="Kostka J."/>
            <person name="Richardson P."/>
        </authorList>
    </citation>
    <scope>NUCLEOTIDE SEQUENCE [LARGE SCALE GENOMIC DNA]</scope>
    <source>
        <strain evidence="4">DSM 22248 / JCM 15807 / FRC-32</strain>
    </source>
</reference>
<evidence type="ECO:0000256" key="1">
    <source>
        <dbReference type="SAM" id="MobiDB-lite"/>
    </source>
</evidence>
<protein>
    <submittedName>
        <fullName evidence="3">Uncharacterized protein</fullName>
    </submittedName>
</protein>
<evidence type="ECO:0000256" key="2">
    <source>
        <dbReference type="SAM" id="Phobius"/>
    </source>
</evidence>
<gene>
    <name evidence="3" type="ordered locus">Geob_0873</name>
</gene>